<accession>A0A0F9J560</accession>
<reference evidence="1" key="1">
    <citation type="journal article" date="2015" name="Nature">
        <title>Complex archaea that bridge the gap between prokaryotes and eukaryotes.</title>
        <authorList>
            <person name="Spang A."/>
            <person name="Saw J.H."/>
            <person name="Jorgensen S.L."/>
            <person name="Zaremba-Niedzwiedzka K."/>
            <person name="Martijn J."/>
            <person name="Lind A.E."/>
            <person name="van Eijk R."/>
            <person name="Schleper C."/>
            <person name="Guy L."/>
            <person name="Ettema T.J."/>
        </authorList>
    </citation>
    <scope>NUCLEOTIDE SEQUENCE</scope>
</reference>
<protein>
    <submittedName>
        <fullName evidence="1">Uncharacterized protein</fullName>
    </submittedName>
</protein>
<proteinExistence type="predicted"/>
<sequence>MQVIATGSNWNSLAGITCFQPFFGWFGWRLP</sequence>
<name>A0A0F9J560_9ZZZZ</name>
<gene>
    <name evidence="1" type="ORF">LCGC14_1497070</name>
</gene>
<organism evidence="1">
    <name type="scientific">marine sediment metagenome</name>
    <dbReference type="NCBI Taxonomy" id="412755"/>
    <lineage>
        <taxon>unclassified sequences</taxon>
        <taxon>metagenomes</taxon>
        <taxon>ecological metagenomes</taxon>
    </lineage>
</organism>
<comment type="caution">
    <text evidence="1">The sequence shown here is derived from an EMBL/GenBank/DDBJ whole genome shotgun (WGS) entry which is preliminary data.</text>
</comment>
<evidence type="ECO:0000313" key="1">
    <source>
        <dbReference type="EMBL" id="KKM64869.1"/>
    </source>
</evidence>
<feature type="non-terminal residue" evidence="1">
    <location>
        <position position="31"/>
    </location>
</feature>
<dbReference type="AlphaFoldDB" id="A0A0F9J560"/>
<dbReference type="EMBL" id="LAZR01010820">
    <property type="protein sequence ID" value="KKM64869.1"/>
    <property type="molecule type" value="Genomic_DNA"/>
</dbReference>